<gene>
    <name evidence="4" type="ORF">FHS90_003770</name>
</gene>
<comment type="caution">
    <text evidence="4">The sequence shown here is derived from an EMBL/GenBank/DDBJ whole genome shotgun (WGS) entry which is preliminary data.</text>
</comment>
<dbReference type="AlphaFoldDB" id="A0A839GWC1"/>
<dbReference type="InterPro" id="IPR011250">
    <property type="entry name" value="OMP/PagP_B-barrel"/>
</dbReference>
<sequence length="245" mass="26549">MKTTTFTKGMGFSMLCLLGTLSAPAFAQSADVNAAAAEPAQRSQTILLAHAAPATEPATISYREATSSYKPFAVKRKPKAAFEDGGWALNLGYGVMMEGTKPDGITGPFQVSLDKALGVELGPGVVGLGAEFGYAGYDFGEDDEAATVSLFQISARGTYHYDFLQNDQLDTYAGIGFGYFTSKTTFEDEEVQEMYEEFGDDEDESTTEFTFIIGARYYFTEKFGVYGEFQNNALSRLALGLSVKF</sequence>
<dbReference type="Gene3D" id="2.40.160.20">
    <property type="match status" value="1"/>
</dbReference>
<dbReference type="EMBL" id="JACJIQ010000017">
    <property type="protein sequence ID" value="MBA9079036.1"/>
    <property type="molecule type" value="Genomic_DNA"/>
</dbReference>
<proteinExistence type="predicted"/>
<dbReference type="SUPFAM" id="SSF56925">
    <property type="entry name" value="OMPA-like"/>
    <property type="match status" value="1"/>
</dbReference>
<evidence type="ECO:0000256" key="1">
    <source>
        <dbReference type="ARBA" id="ARBA00022729"/>
    </source>
</evidence>
<feature type="domain" description="Outer membrane protein beta-barrel" evidence="3">
    <location>
        <begin position="80"/>
        <end position="234"/>
    </location>
</feature>
<dbReference type="Pfam" id="PF13505">
    <property type="entry name" value="OMP_b-brl"/>
    <property type="match status" value="1"/>
</dbReference>
<protein>
    <submittedName>
        <fullName evidence="4">Opacity protein-like surface antigen</fullName>
    </submittedName>
</protein>
<dbReference type="InterPro" id="IPR027385">
    <property type="entry name" value="Beta-barrel_OMP"/>
</dbReference>
<feature type="signal peptide" evidence="2">
    <location>
        <begin position="1"/>
        <end position="27"/>
    </location>
</feature>
<evidence type="ECO:0000259" key="3">
    <source>
        <dbReference type="Pfam" id="PF13505"/>
    </source>
</evidence>
<accession>A0A839GWC1</accession>
<dbReference type="RefSeq" id="WP_182514059.1">
    <property type="nucleotide sequence ID" value="NZ_JACJIQ010000017.1"/>
</dbReference>
<feature type="chain" id="PRO_5032678085" evidence="2">
    <location>
        <begin position="28"/>
        <end position="245"/>
    </location>
</feature>
<organism evidence="4 5">
    <name type="scientific">Rufibacter quisquiliarum</name>
    <dbReference type="NCBI Taxonomy" id="1549639"/>
    <lineage>
        <taxon>Bacteria</taxon>
        <taxon>Pseudomonadati</taxon>
        <taxon>Bacteroidota</taxon>
        <taxon>Cytophagia</taxon>
        <taxon>Cytophagales</taxon>
        <taxon>Hymenobacteraceae</taxon>
        <taxon>Rufibacter</taxon>
    </lineage>
</organism>
<keyword evidence="5" id="KW-1185">Reference proteome</keyword>
<name>A0A839GWC1_9BACT</name>
<reference evidence="4 5" key="1">
    <citation type="submission" date="2020-08" db="EMBL/GenBank/DDBJ databases">
        <title>Genomic Encyclopedia of Type Strains, Phase IV (KMG-IV): sequencing the most valuable type-strain genomes for metagenomic binning, comparative biology and taxonomic classification.</title>
        <authorList>
            <person name="Goeker M."/>
        </authorList>
    </citation>
    <scope>NUCLEOTIDE SEQUENCE [LARGE SCALE GENOMIC DNA]</scope>
    <source>
        <strain evidence="4 5">DSM 29854</strain>
    </source>
</reference>
<dbReference type="Proteomes" id="UP000563094">
    <property type="component" value="Unassembled WGS sequence"/>
</dbReference>
<evidence type="ECO:0000256" key="2">
    <source>
        <dbReference type="SAM" id="SignalP"/>
    </source>
</evidence>
<evidence type="ECO:0000313" key="5">
    <source>
        <dbReference type="Proteomes" id="UP000563094"/>
    </source>
</evidence>
<keyword evidence="1 2" id="KW-0732">Signal</keyword>
<evidence type="ECO:0000313" key="4">
    <source>
        <dbReference type="EMBL" id="MBA9079036.1"/>
    </source>
</evidence>